<evidence type="ECO:0000313" key="1">
    <source>
        <dbReference type="EMBL" id="TXK52899.1"/>
    </source>
</evidence>
<dbReference type="EMBL" id="VRTY01000001">
    <property type="protein sequence ID" value="TXK52899.1"/>
    <property type="molecule type" value="Genomic_DNA"/>
</dbReference>
<dbReference type="OrthoDB" id="1117222at2"/>
<sequence length="229" mass="26095">MNAAAVLAQLETLGNPTDREGMSRFGISTEHALGIRMPVIQKLAKELKRNHELALELWQTKVHEARLLAVYLADPKQVTEDLMEQWVSDFNSWDLCDQTCGVLFDRTPFAFSKAKEWAQREPEYQKRASFVMMATLALHAKKSPDEQFLQFFPLMIAKADDNRNFVKKAVNWALRQIGKRSLTLNQAAIAAAEEIKQQPTKSARWIATDALRELQTPALSERLRLKASK</sequence>
<accession>A0A5C8KFF3</accession>
<protein>
    <submittedName>
        <fullName evidence="1">DNA alkylation repair protein</fullName>
    </submittedName>
</protein>
<organism evidence="1 2">
    <name type="scientific">Pontibacter qinzhouensis</name>
    <dbReference type="NCBI Taxonomy" id="2603253"/>
    <lineage>
        <taxon>Bacteria</taxon>
        <taxon>Pseudomonadati</taxon>
        <taxon>Bacteroidota</taxon>
        <taxon>Cytophagia</taxon>
        <taxon>Cytophagales</taxon>
        <taxon>Hymenobacteraceae</taxon>
        <taxon>Pontibacter</taxon>
    </lineage>
</organism>
<dbReference type="SUPFAM" id="SSF48371">
    <property type="entry name" value="ARM repeat"/>
    <property type="match status" value="1"/>
</dbReference>
<comment type="caution">
    <text evidence="1">The sequence shown here is derived from an EMBL/GenBank/DDBJ whole genome shotgun (WGS) entry which is preliminary data.</text>
</comment>
<dbReference type="InterPro" id="IPR016024">
    <property type="entry name" value="ARM-type_fold"/>
</dbReference>
<keyword evidence="2" id="KW-1185">Reference proteome</keyword>
<dbReference type="PANTHER" id="PTHR41291">
    <property type="entry name" value="DNA ALKYLATION REPAIR PROTEIN"/>
    <property type="match status" value="1"/>
</dbReference>
<dbReference type="InterPro" id="IPR014825">
    <property type="entry name" value="DNA_alkylation"/>
</dbReference>
<name>A0A5C8KFF3_9BACT</name>
<dbReference type="RefSeq" id="WP_147919802.1">
    <property type="nucleotide sequence ID" value="NZ_VRTY01000001.1"/>
</dbReference>
<proteinExistence type="predicted"/>
<dbReference type="Pfam" id="PF08713">
    <property type="entry name" value="DNA_alkylation"/>
    <property type="match status" value="1"/>
</dbReference>
<gene>
    <name evidence="1" type="ORF">FVR03_00565</name>
</gene>
<reference evidence="1 2" key="1">
    <citation type="submission" date="2019-08" db="EMBL/GenBank/DDBJ databases">
        <authorList>
            <person name="Shi S."/>
        </authorList>
    </citation>
    <scope>NUCLEOTIDE SEQUENCE [LARGE SCALE GENOMIC DNA]</scope>
    <source>
        <strain evidence="1 2">GY10130</strain>
    </source>
</reference>
<dbReference type="AlphaFoldDB" id="A0A5C8KFF3"/>
<dbReference type="PANTHER" id="PTHR41291:SF1">
    <property type="entry name" value="DNA ALKYLATION REPAIR PROTEIN"/>
    <property type="match status" value="1"/>
</dbReference>
<evidence type="ECO:0000313" key="2">
    <source>
        <dbReference type="Proteomes" id="UP000321926"/>
    </source>
</evidence>
<dbReference type="Gene3D" id="1.25.10.90">
    <property type="match status" value="1"/>
</dbReference>
<dbReference type="Proteomes" id="UP000321926">
    <property type="component" value="Unassembled WGS sequence"/>
</dbReference>
<dbReference type="CDD" id="cd06561">
    <property type="entry name" value="AlkD_like"/>
    <property type="match status" value="1"/>
</dbReference>